<organism evidence="1">
    <name type="scientific">Clostridium botulinum</name>
    <dbReference type="NCBI Taxonomy" id="1491"/>
    <lineage>
        <taxon>Bacteria</taxon>
        <taxon>Bacillati</taxon>
        <taxon>Bacillota</taxon>
        <taxon>Clostridia</taxon>
        <taxon>Eubacteriales</taxon>
        <taxon>Clostridiaceae</taxon>
        <taxon>Clostridium</taxon>
    </lineage>
</organism>
<sequence>MYLLNGDLNQMSIQRTQLLAKGIQILQCDVYPTINEENDYIKALRIIWNEKIEGWWNYREQFLKYENREQFLKYEICTEQQFIQGFKD</sequence>
<proteinExistence type="predicted"/>
<dbReference type="RefSeq" id="WP_032072288.1">
    <property type="nucleotide sequence ID" value="NC_025146.1"/>
</dbReference>
<name>A0A077K218_CLOBO</name>
<evidence type="ECO:0000313" key="1">
    <source>
        <dbReference type="EMBL" id="BAP25532.1"/>
    </source>
</evidence>
<reference evidence="1" key="1">
    <citation type="submission" date="2013-09" db="EMBL/GenBank/DDBJ databases">
        <title>Analysis of type B2 neurotoxin-encoding plasmid in Clostridium botulinum.</title>
        <authorList>
            <person name="Hosomi K."/>
            <person name="Sakaguchi Y."/>
            <person name="Gotoh K."/>
            <person name="Nakamura K."/>
            <person name="Kohda T."/>
            <person name="Mukamoto M."/>
            <person name="Iida T."/>
            <person name="Kozaki S."/>
        </authorList>
    </citation>
    <scope>NUCLEOTIDE SEQUENCE</scope>
    <source>
        <strain evidence="1">111</strain>
        <plasmid evidence="1">pCB111</plasmid>
    </source>
</reference>
<protein>
    <submittedName>
        <fullName evidence="1">Uncharacterized protein</fullName>
    </submittedName>
</protein>
<accession>A0A077K218</accession>
<dbReference type="AlphaFoldDB" id="A0A077K218"/>
<keyword evidence="1" id="KW-0614">Plasmid</keyword>
<geneLocation type="plasmid" evidence="1">
    <name>pCB111</name>
</geneLocation>
<dbReference type="EMBL" id="AB855771">
    <property type="protein sequence ID" value="BAP25532.1"/>
    <property type="molecule type" value="Genomic_DNA"/>
</dbReference>